<dbReference type="PANTHER" id="PTHR13778:SF47">
    <property type="entry name" value="LIPOPOLYSACCHARIDE 1,3-GALACTOSYLTRANSFERASE"/>
    <property type="match status" value="1"/>
</dbReference>
<dbReference type="SUPFAM" id="SSF53448">
    <property type="entry name" value="Nucleotide-diphospho-sugar transferases"/>
    <property type="match status" value="1"/>
</dbReference>
<dbReference type="CDD" id="cd04194">
    <property type="entry name" value="GT8_A4GalT_like"/>
    <property type="match status" value="1"/>
</dbReference>
<comment type="caution">
    <text evidence="4">The sequence shown here is derived from an EMBL/GenBank/DDBJ whole genome shotgun (WGS) entry which is preliminary data.</text>
</comment>
<dbReference type="InterPro" id="IPR002495">
    <property type="entry name" value="Glyco_trans_8"/>
</dbReference>
<dbReference type="GO" id="GO:0016757">
    <property type="term" value="F:glycosyltransferase activity"/>
    <property type="evidence" value="ECO:0007669"/>
    <property type="project" value="UniProtKB-KW"/>
</dbReference>
<dbReference type="Gene3D" id="3.90.550.10">
    <property type="entry name" value="Spore Coat Polysaccharide Biosynthesis Protein SpsA, Chain A"/>
    <property type="match status" value="1"/>
</dbReference>
<dbReference type="Pfam" id="PF01501">
    <property type="entry name" value="Glyco_transf_8"/>
    <property type="match status" value="1"/>
</dbReference>
<dbReference type="GO" id="GO:0046872">
    <property type="term" value="F:metal ion binding"/>
    <property type="evidence" value="ECO:0007669"/>
    <property type="project" value="UniProtKB-KW"/>
</dbReference>
<keyword evidence="5" id="KW-1185">Reference proteome</keyword>
<proteinExistence type="predicted"/>
<keyword evidence="2" id="KW-0808">Transferase</keyword>
<keyword evidence="3" id="KW-0479">Metal-binding</keyword>
<dbReference type="InterPro" id="IPR029044">
    <property type="entry name" value="Nucleotide-diphossugar_trans"/>
</dbReference>
<dbReference type="InterPro" id="IPR050748">
    <property type="entry name" value="Glycosyltrans_8_dom-fam"/>
</dbReference>
<dbReference type="RefSeq" id="WP_006797811.1">
    <property type="nucleotide sequence ID" value="NZ_GL891979.1"/>
</dbReference>
<keyword evidence="1" id="KW-0328">Glycosyltransferase</keyword>
<accession>F5IT91</accession>
<name>F5IT91_9BACT</name>
<evidence type="ECO:0000256" key="3">
    <source>
        <dbReference type="ARBA" id="ARBA00022723"/>
    </source>
</evidence>
<dbReference type="OrthoDB" id="695971at2"/>
<organism evidence="4 5">
    <name type="scientific">Dysgonomonas gadei ATCC BAA-286</name>
    <dbReference type="NCBI Taxonomy" id="742766"/>
    <lineage>
        <taxon>Bacteria</taxon>
        <taxon>Pseudomonadati</taxon>
        <taxon>Bacteroidota</taxon>
        <taxon>Bacteroidia</taxon>
        <taxon>Bacteroidales</taxon>
        <taxon>Dysgonomonadaceae</taxon>
        <taxon>Dysgonomonas</taxon>
    </lineage>
</organism>
<sequence length="324" mass="38474">MNIVLCIDNNYIMPCGITMISILENNGDLPVTFYIIGMDLSEKSKDELSLVLFRYPNSSLFFYDIKTEFLESYNFSLYGFDHLSLASYSRLFIADILPRDINKVLYLDSDIIVSQSLSALWNTDIDNYAVAGVPDMYCTFYANVFEVFGYSDSFKYVNAGVLLINLKYWREQNLMEHFINFYNENHERLLYHDQDIINGTLYDSKLALPIKYNALDFYFFRMRHDFYQYQNEIDEAMKTPVIIHYTSPDKPWIMTCEHPLKKEFLKYKKLSPWRKVPLIWNNNESLSKKIKCYKRAVLYALGLKEPKKYLRVVRNTKDYGYEFK</sequence>
<dbReference type="eggNOG" id="COG1442">
    <property type="taxonomic scope" value="Bacteria"/>
</dbReference>
<evidence type="ECO:0000313" key="5">
    <source>
        <dbReference type="Proteomes" id="UP000004913"/>
    </source>
</evidence>
<dbReference type="Proteomes" id="UP000004913">
    <property type="component" value="Unassembled WGS sequence"/>
</dbReference>
<gene>
    <name evidence="4" type="ORF">HMPREF9455_00308</name>
</gene>
<dbReference type="HOGENOM" id="CLU_050833_0_2_10"/>
<evidence type="ECO:0000256" key="2">
    <source>
        <dbReference type="ARBA" id="ARBA00022679"/>
    </source>
</evidence>
<dbReference type="AlphaFoldDB" id="F5IT91"/>
<dbReference type="PANTHER" id="PTHR13778">
    <property type="entry name" value="GLYCOSYLTRANSFERASE 8 DOMAIN-CONTAINING PROTEIN"/>
    <property type="match status" value="1"/>
</dbReference>
<evidence type="ECO:0000256" key="1">
    <source>
        <dbReference type="ARBA" id="ARBA00022676"/>
    </source>
</evidence>
<reference evidence="4 5" key="1">
    <citation type="submission" date="2011-04" db="EMBL/GenBank/DDBJ databases">
        <title>The Genome Sequence of Dysgonomonas gadei ATCC BAA-286.</title>
        <authorList>
            <consortium name="The Broad Institute Genome Sequencing Platform"/>
            <person name="Earl A."/>
            <person name="Ward D."/>
            <person name="Feldgarden M."/>
            <person name="Gevers D."/>
            <person name="Pudlo N."/>
            <person name="Martens E."/>
            <person name="Allen-Vercoe E."/>
            <person name="Young S.K."/>
            <person name="Zeng Q."/>
            <person name="Gargeya S."/>
            <person name="Fitzgerald M."/>
            <person name="Haas B."/>
            <person name="Abouelleil A."/>
            <person name="Alvarado L."/>
            <person name="Arachchi H.M."/>
            <person name="Berlin A."/>
            <person name="Brown A."/>
            <person name="Chapman S.B."/>
            <person name="Chen Z."/>
            <person name="Dunbar C."/>
            <person name="Freedman E."/>
            <person name="Gearin G."/>
            <person name="Gellesch M."/>
            <person name="Goldberg J."/>
            <person name="Griggs A."/>
            <person name="Gujja S."/>
            <person name="Heiman D."/>
            <person name="Howarth C."/>
            <person name="Larson L."/>
            <person name="Lui A."/>
            <person name="MacDonald P.J.P."/>
            <person name="Mehta T."/>
            <person name="Montmayeur A."/>
            <person name="Murphy C."/>
            <person name="Neiman D."/>
            <person name="Pearson M."/>
            <person name="Priest M."/>
            <person name="Roberts A."/>
            <person name="Saif S."/>
            <person name="Shea T."/>
            <person name="Shenoy N."/>
            <person name="Sisk P."/>
            <person name="Stolte C."/>
            <person name="Sykes S."/>
            <person name="Yandava C."/>
            <person name="Wortman J."/>
            <person name="Nusbaum C."/>
            <person name="Birren B."/>
        </authorList>
    </citation>
    <scope>NUCLEOTIDE SEQUENCE [LARGE SCALE GENOMIC DNA]</scope>
    <source>
        <strain evidence="4 5">ATCC BAA-286</strain>
    </source>
</reference>
<protein>
    <recommendedName>
        <fullName evidence="6">Glycosyl transferase family 8 C-terminal domain-containing protein</fullName>
    </recommendedName>
</protein>
<dbReference type="EMBL" id="ADLV01000006">
    <property type="protein sequence ID" value="EGJ99275.1"/>
    <property type="molecule type" value="Genomic_DNA"/>
</dbReference>
<evidence type="ECO:0008006" key="6">
    <source>
        <dbReference type="Google" id="ProtNLM"/>
    </source>
</evidence>
<evidence type="ECO:0000313" key="4">
    <source>
        <dbReference type="EMBL" id="EGJ99275.1"/>
    </source>
</evidence>
<dbReference type="STRING" id="742766.HMPREF9455_00308"/>